<organism evidence="2 3">
    <name type="scientific">Methylorubrum extorquens</name>
    <name type="common">Methylobacterium dichloromethanicum</name>
    <name type="synonym">Methylobacterium extorquens</name>
    <dbReference type="NCBI Taxonomy" id="408"/>
    <lineage>
        <taxon>Bacteria</taxon>
        <taxon>Pseudomonadati</taxon>
        <taxon>Pseudomonadota</taxon>
        <taxon>Alphaproteobacteria</taxon>
        <taxon>Hyphomicrobiales</taxon>
        <taxon>Methylobacteriaceae</taxon>
        <taxon>Methylorubrum</taxon>
    </lineage>
</organism>
<protein>
    <submittedName>
        <fullName evidence="2">Uncharacterized protein</fullName>
    </submittedName>
</protein>
<dbReference type="AlphaFoldDB" id="A0A2N9AR62"/>
<evidence type="ECO:0000313" key="2">
    <source>
        <dbReference type="EMBL" id="SOR29818.1"/>
    </source>
</evidence>
<gene>
    <name evidence="2" type="ORF">TK0001_3216</name>
</gene>
<feature type="region of interest" description="Disordered" evidence="1">
    <location>
        <begin position="1"/>
        <end position="69"/>
    </location>
</feature>
<dbReference type="Proteomes" id="UP000233769">
    <property type="component" value="Chromosome tk0001"/>
</dbReference>
<evidence type="ECO:0000256" key="1">
    <source>
        <dbReference type="SAM" id="MobiDB-lite"/>
    </source>
</evidence>
<accession>A0A2N9AR62</accession>
<sequence>MRGDFGTPQISAEGCPSVTGEGDNAVTGEGDSPVTPIENPSDSTVRKESPHPPGGGAGAVQKQFRGNSPSALAERIPLAERSLPGRLPGEEFARLWAAFPEGGRLVADRRMAERIFAALPDADRDLAVSAAGSYAAHLAKHPGRSAKALHTWLRTRRFENARPCAAPAALIGATRVFVEEGDAGMERLDGLPPSTGRGPVRDDVEAGLRHPGLAFPEQAAADGRRGAGGVTIRCVHYVGFRDDRYWNAFRIWGGPVFIHLRWDRRARREIGADDIVIFAEGDEFQPIAERNADDIDERWL</sequence>
<dbReference type="EMBL" id="LT962688">
    <property type="protein sequence ID" value="SOR29818.1"/>
    <property type="molecule type" value="Genomic_DNA"/>
</dbReference>
<name>A0A2N9AR62_METEX</name>
<evidence type="ECO:0000313" key="3">
    <source>
        <dbReference type="Proteomes" id="UP000233769"/>
    </source>
</evidence>
<reference evidence="3" key="1">
    <citation type="submission" date="2017-10" db="EMBL/GenBank/DDBJ databases">
        <authorList>
            <person name="Regsiter A."/>
            <person name="William W."/>
        </authorList>
    </citation>
    <scope>NUCLEOTIDE SEQUENCE [LARGE SCALE GENOMIC DNA]</scope>
</reference>
<proteinExistence type="predicted"/>